<dbReference type="HAMAP" id="MF_01385">
    <property type="entry name" value="UreF"/>
    <property type="match status" value="1"/>
</dbReference>
<accession>A0ABY6AEE3</accession>
<evidence type="ECO:0000313" key="4">
    <source>
        <dbReference type="EMBL" id="UXD89416.1"/>
    </source>
</evidence>
<evidence type="ECO:0000256" key="3">
    <source>
        <dbReference type="HAMAP-Rule" id="MF_01385"/>
    </source>
</evidence>
<dbReference type="Proteomes" id="UP001065322">
    <property type="component" value="Chromosome"/>
</dbReference>
<dbReference type="Gene3D" id="1.10.4190.10">
    <property type="entry name" value="Urease accessory protein UreF"/>
    <property type="match status" value="1"/>
</dbReference>
<keyword evidence="3" id="KW-0963">Cytoplasm</keyword>
<name>A0ABY6AEE3_9GAMM</name>
<evidence type="ECO:0000313" key="5">
    <source>
        <dbReference type="Proteomes" id="UP001065322"/>
    </source>
</evidence>
<dbReference type="InterPro" id="IPR002639">
    <property type="entry name" value="UreF"/>
</dbReference>
<evidence type="ECO:0000256" key="2">
    <source>
        <dbReference type="ARBA" id="ARBA00023186"/>
    </source>
</evidence>
<comment type="subcellular location">
    <subcellularLocation>
        <location evidence="3">Cytoplasm</location>
    </subcellularLocation>
</comment>
<protein>
    <recommendedName>
        <fullName evidence="3">Urease accessory protein UreF</fullName>
    </recommendedName>
</protein>
<dbReference type="Pfam" id="PF01730">
    <property type="entry name" value="UreF"/>
    <property type="match status" value="1"/>
</dbReference>
<dbReference type="PANTHER" id="PTHR33620">
    <property type="entry name" value="UREASE ACCESSORY PROTEIN F"/>
    <property type="match status" value="1"/>
</dbReference>
<comment type="function">
    <text evidence="3">Required for maturation of urease via the functional incorporation of the urease nickel metallocenter.</text>
</comment>
<dbReference type="InterPro" id="IPR038277">
    <property type="entry name" value="UreF_sf"/>
</dbReference>
<dbReference type="EMBL" id="CP054475">
    <property type="protein sequence ID" value="UXD89416.1"/>
    <property type="molecule type" value="Genomic_DNA"/>
</dbReference>
<keyword evidence="2 3" id="KW-0143">Chaperone</keyword>
<organism evidence="4 5">
    <name type="scientific">Thalassolituus hydrocarboniclasticus</name>
    <dbReference type="NCBI Taxonomy" id="2742796"/>
    <lineage>
        <taxon>Bacteria</taxon>
        <taxon>Pseudomonadati</taxon>
        <taxon>Pseudomonadota</taxon>
        <taxon>Gammaproteobacteria</taxon>
        <taxon>Oceanospirillales</taxon>
        <taxon>Oceanospirillaceae</taxon>
        <taxon>Thalassolituus</taxon>
    </lineage>
</organism>
<sequence length="243" mass="26411">MTNMIKGTVTDMTTDHHAALTTPGLLRLLQLSSVSLPVGGYAFSQGLEYAVEKGWVSNMAKTRDWIALQLHETQALIDLPVLKGAMQAVTAANEKGWESWNDLILASRETSELRLTDTAMGEALVRLLKQLDVKLPRYASEAEGDVSFVALYAYPAVQWQIPFAAAATGLTFAWLENQIAAATKLVPLGQTQAQQLLSDLQTLIPATIRTAEDVDEAEIGGSLPALAIASAQHETQYTRLFRS</sequence>
<reference evidence="5" key="1">
    <citation type="submission" date="2020-06" db="EMBL/GenBank/DDBJ databases">
        <title>Thalassolituus marinus alknpb1M-1, a hydrocarbon-degrading bacterium isolated from the deep-sea overlying water using an in-situ strategy from the South China Sea basin.</title>
        <authorList>
            <person name="Dong C."/>
            <person name="Chen Y."/>
            <person name="Shao Z."/>
        </authorList>
    </citation>
    <scope>NUCLEOTIDE SEQUENCE [LARGE SCALE GENOMIC DNA]</scope>
    <source>
        <strain evidence="5">alknpb1M-1</strain>
    </source>
</reference>
<gene>
    <name evidence="3" type="primary">ureF</name>
    <name evidence="4" type="ORF">HUF19_12245</name>
</gene>
<evidence type="ECO:0000256" key="1">
    <source>
        <dbReference type="ARBA" id="ARBA00022988"/>
    </source>
</evidence>
<dbReference type="PANTHER" id="PTHR33620:SF1">
    <property type="entry name" value="UREASE ACCESSORY PROTEIN F"/>
    <property type="match status" value="1"/>
</dbReference>
<comment type="similarity">
    <text evidence="3">Belongs to the UreF family.</text>
</comment>
<comment type="subunit">
    <text evidence="3">UreD, UreF and UreG form a complex that acts as a GTP-hydrolysis-dependent molecular chaperone, activating the urease apoprotein by helping to assemble the nickel containing metallocenter of UreC. The UreE protein probably delivers the nickel.</text>
</comment>
<proteinExistence type="inferred from homology"/>
<keyword evidence="5" id="KW-1185">Reference proteome</keyword>
<dbReference type="PIRSF" id="PIRSF009467">
    <property type="entry name" value="Ureas_acces_UreF"/>
    <property type="match status" value="1"/>
</dbReference>
<keyword evidence="1 3" id="KW-0996">Nickel insertion</keyword>